<gene>
    <name evidence="2" type="ORF">C5Y93_28170</name>
</gene>
<proteinExistence type="predicted"/>
<accession>A0A2S8GCM9</accession>
<evidence type="ECO:0000256" key="1">
    <source>
        <dbReference type="SAM" id="Phobius"/>
    </source>
</evidence>
<feature type="transmembrane region" description="Helical" evidence="1">
    <location>
        <begin position="118"/>
        <end position="135"/>
    </location>
</feature>
<dbReference type="AlphaFoldDB" id="A0A2S8GCM9"/>
<keyword evidence="1" id="KW-0472">Membrane</keyword>
<sequence>MDLLAILAVTYYTTPVFQKRLRPEIVLRPRFRLMELMFAMTLLAALLGILIVRPDSSEMILPWLALGWPIIALGLAHAVSKGHGKDIALGNFLLLTTAITPAFFVGWSYPLFDTTMTLLQVWAVQLWVIWLAWVVDVQRFFPESFPGQHSKQDEEATDHAS</sequence>
<dbReference type="Proteomes" id="UP000237819">
    <property type="component" value="Unassembled WGS sequence"/>
</dbReference>
<keyword evidence="1" id="KW-0812">Transmembrane</keyword>
<organism evidence="2 3">
    <name type="scientific">Blastopirellula marina</name>
    <dbReference type="NCBI Taxonomy" id="124"/>
    <lineage>
        <taxon>Bacteria</taxon>
        <taxon>Pseudomonadati</taxon>
        <taxon>Planctomycetota</taxon>
        <taxon>Planctomycetia</taxon>
        <taxon>Pirellulales</taxon>
        <taxon>Pirellulaceae</taxon>
        <taxon>Blastopirellula</taxon>
    </lineage>
</organism>
<dbReference type="EMBL" id="PUHZ01000025">
    <property type="protein sequence ID" value="PQO42225.1"/>
    <property type="molecule type" value="Genomic_DNA"/>
</dbReference>
<feature type="transmembrane region" description="Helical" evidence="1">
    <location>
        <begin position="36"/>
        <end position="54"/>
    </location>
</feature>
<protein>
    <submittedName>
        <fullName evidence="2">Uncharacterized protein</fullName>
    </submittedName>
</protein>
<evidence type="ECO:0000313" key="3">
    <source>
        <dbReference type="Proteomes" id="UP000237819"/>
    </source>
</evidence>
<reference evidence="2 3" key="1">
    <citation type="submission" date="2018-02" db="EMBL/GenBank/DDBJ databases">
        <title>Comparative genomes isolates from brazilian mangrove.</title>
        <authorList>
            <person name="Araujo J.E."/>
            <person name="Taketani R.G."/>
            <person name="Silva M.C.P."/>
            <person name="Loureco M.V."/>
            <person name="Andreote F.D."/>
        </authorList>
    </citation>
    <scope>NUCLEOTIDE SEQUENCE [LARGE SCALE GENOMIC DNA]</scope>
    <source>
        <strain evidence="2 3">Nap-Phe MGV</strain>
    </source>
</reference>
<feature type="transmembrane region" description="Helical" evidence="1">
    <location>
        <begin position="60"/>
        <end position="80"/>
    </location>
</feature>
<keyword evidence="1" id="KW-1133">Transmembrane helix</keyword>
<feature type="transmembrane region" description="Helical" evidence="1">
    <location>
        <begin position="92"/>
        <end position="112"/>
    </location>
</feature>
<comment type="caution">
    <text evidence="2">The sequence shown here is derived from an EMBL/GenBank/DDBJ whole genome shotgun (WGS) entry which is preliminary data.</text>
</comment>
<name>A0A2S8GCM9_9BACT</name>
<evidence type="ECO:0000313" key="2">
    <source>
        <dbReference type="EMBL" id="PQO42225.1"/>
    </source>
</evidence>